<feature type="signal peptide" evidence="2">
    <location>
        <begin position="1"/>
        <end position="23"/>
    </location>
</feature>
<keyword evidence="2" id="KW-0732">Signal</keyword>
<sequence>MAPSIFSLCVIVWVEKLIGFVVGEGDWSTVPPVNFRDVLSHVYIFSPINLLGLTGITFPVTHGVTSGSPSKDGVDNVLGLRGIRLVAVLDQQFNLVPQLYAILRLVADIFVKIAILVLVPPGTVSSQQRWIPQYPPARNLIQDMLNGSDQWGILAEPPRWHFWSWGRVSPTDTYANSLLLLWSDLRASWQSPLGARRLVGPHRRLSKTSLLSLTHSRKACTRSPSSGSSRPVTLSRRRTPVV</sequence>
<comment type="caution">
    <text evidence="3">The sequence shown here is derived from an EMBL/GenBank/DDBJ whole genome shotgun (WGS) entry which is preliminary data.</text>
</comment>
<organism evidence="3 4">
    <name type="scientific">Ficus carica</name>
    <name type="common">Common fig</name>
    <dbReference type="NCBI Taxonomy" id="3494"/>
    <lineage>
        <taxon>Eukaryota</taxon>
        <taxon>Viridiplantae</taxon>
        <taxon>Streptophyta</taxon>
        <taxon>Embryophyta</taxon>
        <taxon>Tracheophyta</taxon>
        <taxon>Spermatophyta</taxon>
        <taxon>Magnoliopsida</taxon>
        <taxon>eudicotyledons</taxon>
        <taxon>Gunneridae</taxon>
        <taxon>Pentapetalae</taxon>
        <taxon>rosids</taxon>
        <taxon>fabids</taxon>
        <taxon>Rosales</taxon>
        <taxon>Moraceae</taxon>
        <taxon>Ficeae</taxon>
        <taxon>Ficus</taxon>
    </lineage>
</organism>
<accession>A0AA88EBB6</accession>
<reference evidence="3" key="1">
    <citation type="submission" date="2023-07" db="EMBL/GenBank/DDBJ databases">
        <title>draft genome sequence of fig (Ficus carica).</title>
        <authorList>
            <person name="Takahashi T."/>
            <person name="Nishimura K."/>
        </authorList>
    </citation>
    <scope>NUCLEOTIDE SEQUENCE</scope>
</reference>
<gene>
    <name evidence="3" type="ORF">TIFTF001_038337</name>
</gene>
<evidence type="ECO:0000256" key="1">
    <source>
        <dbReference type="SAM" id="MobiDB-lite"/>
    </source>
</evidence>
<feature type="region of interest" description="Disordered" evidence="1">
    <location>
        <begin position="217"/>
        <end position="242"/>
    </location>
</feature>
<proteinExistence type="predicted"/>
<name>A0AA88EBB6_FICCA</name>
<dbReference type="EMBL" id="BTGU01000811">
    <property type="protein sequence ID" value="GMN69286.1"/>
    <property type="molecule type" value="Genomic_DNA"/>
</dbReference>
<evidence type="ECO:0000256" key="2">
    <source>
        <dbReference type="SAM" id="SignalP"/>
    </source>
</evidence>
<feature type="compositionally biased region" description="Polar residues" evidence="1">
    <location>
        <begin position="222"/>
        <end position="232"/>
    </location>
</feature>
<protein>
    <submittedName>
        <fullName evidence="3">Uncharacterized protein</fullName>
    </submittedName>
</protein>
<dbReference type="Proteomes" id="UP001187192">
    <property type="component" value="Unassembled WGS sequence"/>
</dbReference>
<keyword evidence="4" id="KW-1185">Reference proteome</keyword>
<dbReference type="AlphaFoldDB" id="A0AA88EBB6"/>
<feature type="chain" id="PRO_5041737851" evidence="2">
    <location>
        <begin position="24"/>
        <end position="242"/>
    </location>
</feature>
<evidence type="ECO:0000313" key="3">
    <source>
        <dbReference type="EMBL" id="GMN69286.1"/>
    </source>
</evidence>
<evidence type="ECO:0000313" key="4">
    <source>
        <dbReference type="Proteomes" id="UP001187192"/>
    </source>
</evidence>